<accession>A0A0J8R801</accession>
<evidence type="ECO:0000313" key="2">
    <source>
        <dbReference type="Proteomes" id="UP000054559"/>
    </source>
</evidence>
<dbReference type="Proteomes" id="UP000054559">
    <property type="component" value="Unassembled WGS sequence"/>
</dbReference>
<protein>
    <submittedName>
        <fullName evidence="1">Uncharacterized protein</fullName>
    </submittedName>
</protein>
<sequence>MQAFNPVCVPLATKGESHASPEFRGFRFVSNAALTRTRVDHSGWDYSLREREYMDDTRAQFWCHFLRTFHASDKAIAGLKDCAASTLPEPKIVPADSTSFDSLFVTQSHSSKCAQHNTECWTMKIPNLALSNSGLDHGGYVVGAMLHDKTIFTLPCKGELSLVMALREPFAGDDERVQWMSKRLDRIYYEPKSITQQSRDRTEIGPFGNFEIREVWLEEL</sequence>
<name>A0A0J8R801_COCIT</name>
<proteinExistence type="predicted"/>
<dbReference type="AlphaFoldDB" id="A0A0J8R801"/>
<dbReference type="EMBL" id="DS268196">
    <property type="protein sequence ID" value="KMU81001.1"/>
    <property type="molecule type" value="Genomic_DNA"/>
</dbReference>
<reference evidence="2" key="1">
    <citation type="journal article" date="2010" name="Genome Res.">
        <title>Population genomic sequencing of Coccidioides fungi reveals recent hybridization and transposon control.</title>
        <authorList>
            <person name="Neafsey D.E."/>
            <person name="Barker B.M."/>
            <person name="Sharpton T.J."/>
            <person name="Stajich J.E."/>
            <person name="Park D.J."/>
            <person name="Whiston E."/>
            <person name="Hung C.-Y."/>
            <person name="McMahan C."/>
            <person name="White J."/>
            <person name="Sykes S."/>
            <person name="Heiman D."/>
            <person name="Young S."/>
            <person name="Zeng Q."/>
            <person name="Abouelleil A."/>
            <person name="Aftuck L."/>
            <person name="Bessette D."/>
            <person name="Brown A."/>
            <person name="FitzGerald M."/>
            <person name="Lui A."/>
            <person name="Macdonald J.P."/>
            <person name="Priest M."/>
            <person name="Orbach M.J."/>
            <person name="Galgiani J.N."/>
            <person name="Kirkland T.N."/>
            <person name="Cole G.T."/>
            <person name="Birren B.W."/>
            <person name="Henn M.R."/>
            <person name="Taylor J.W."/>
            <person name="Rounsley S.D."/>
        </authorList>
    </citation>
    <scope>NUCLEOTIDE SEQUENCE [LARGE SCALE GENOMIC DNA]</scope>
    <source>
        <strain evidence="2">RMSCC 3703</strain>
    </source>
</reference>
<organism evidence="1 2">
    <name type="scientific">Coccidioides immitis RMSCC 3703</name>
    <dbReference type="NCBI Taxonomy" id="454286"/>
    <lineage>
        <taxon>Eukaryota</taxon>
        <taxon>Fungi</taxon>
        <taxon>Dikarya</taxon>
        <taxon>Ascomycota</taxon>
        <taxon>Pezizomycotina</taxon>
        <taxon>Eurotiomycetes</taxon>
        <taxon>Eurotiomycetidae</taxon>
        <taxon>Onygenales</taxon>
        <taxon>Onygenaceae</taxon>
        <taxon>Coccidioides</taxon>
    </lineage>
</organism>
<evidence type="ECO:0000313" key="1">
    <source>
        <dbReference type="EMBL" id="KMU81001.1"/>
    </source>
</evidence>
<gene>
    <name evidence="1" type="ORF">CISG_08850</name>
</gene>